<sequence>MDRRTILTGLGGLGLAGMGGLFLYRRSNTEVVSDDDETTVHPPDEDGGPPAPPGKTDAGHDENRIELELEKRGAPDRVNSDSTSYFDDVFFICNRGKEPAEVWLETTPRKNGRGEPAVRFHPNRNYEQSIRGDGNAIEISARECLSVSVTTRTYGLSANEVLVDQVLVRTHRRKK</sequence>
<dbReference type="KEGG" id="naj:B1756_11560"/>
<dbReference type="OrthoDB" id="203212at2157"/>
<protein>
    <recommendedName>
        <fullName evidence="5">DUF1102 domain-containing protein</fullName>
    </recommendedName>
</protein>
<evidence type="ECO:0008006" key="5">
    <source>
        <dbReference type="Google" id="ProtNLM"/>
    </source>
</evidence>
<dbReference type="RefSeq" id="WP_086888672.1">
    <property type="nucleotide sequence ID" value="NZ_CP019893.1"/>
</dbReference>
<dbReference type="AlphaFoldDB" id="A0A2Z2HSV4"/>
<keyword evidence="2" id="KW-0812">Transmembrane</keyword>
<gene>
    <name evidence="3" type="ORF">B1756_11560</name>
</gene>
<reference evidence="4" key="1">
    <citation type="submission" date="2017-02" db="EMBL/GenBank/DDBJ databases">
        <title>Natronthermophilus aegyptiacus gen. nov.,sp. nov., an aerobic, extremely halophilic alkalithermophilic archaeon isolated from the athalassohaline Wadi An Natrun, Egypt.</title>
        <authorList>
            <person name="Zhao B."/>
        </authorList>
    </citation>
    <scope>NUCLEOTIDE SEQUENCE [LARGE SCALE GENOMIC DNA]</scope>
    <source>
        <strain evidence="4">JW/NM-HA 15</strain>
    </source>
</reference>
<name>A0A2Z2HSV4_9EURY</name>
<proteinExistence type="predicted"/>
<keyword evidence="2" id="KW-1133">Transmembrane helix</keyword>
<feature type="region of interest" description="Disordered" evidence="1">
    <location>
        <begin position="31"/>
        <end position="62"/>
    </location>
</feature>
<evidence type="ECO:0000313" key="3">
    <source>
        <dbReference type="EMBL" id="ARS90296.1"/>
    </source>
</evidence>
<organism evidence="3 4">
    <name type="scientific">Natrarchaeobaculum aegyptiacum</name>
    <dbReference type="NCBI Taxonomy" id="745377"/>
    <lineage>
        <taxon>Archaea</taxon>
        <taxon>Methanobacteriati</taxon>
        <taxon>Methanobacteriota</taxon>
        <taxon>Stenosarchaea group</taxon>
        <taxon>Halobacteria</taxon>
        <taxon>Halobacteriales</taxon>
        <taxon>Natrialbaceae</taxon>
        <taxon>Natrarchaeobaculum</taxon>
    </lineage>
</organism>
<keyword evidence="4" id="KW-1185">Reference proteome</keyword>
<evidence type="ECO:0000256" key="1">
    <source>
        <dbReference type="SAM" id="MobiDB-lite"/>
    </source>
</evidence>
<dbReference type="GeneID" id="32894723"/>
<evidence type="ECO:0000313" key="4">
    <source>
        <dbReference type="Proteomes" id="UP000250088"/>
    </source>
</evidence>
<accession>A0A2Z2HSV4</accession>
<keyword evidence="2" id="KW-0472">Membrane</keyword>
<dbReference type="EMBL" id="CP019893">
    <property type="protein sequence ID" value="ARS90296.1"/>
    <property type="molecule type" value="Genomic_DNA"/>
</dbReference>
<evidence type="ECO:0000256" key="2">
    <source>
        <dbReference type="SAM" id="Phobius"/>
    </source>
</evidence>
<dbReference type="Proteomes" id="UP000250088">
    <property type="component" value="Chromosome"/>
</dbReference>
<feature type="transmembrane region" description="Helical" evidence="2">
    <location>
        <begin position="6"/>
        <end position="24"/>
    </location>
</feature>